<dbReference type="GO" id="GO:0016020">
    <property type="term" value="C:membrane"/>
    <property type="evidence" value="ECO:0007669"/>
    <property type="project" value="UniProtKB-SubCell"/>
</dbReference>
<gene>
    <name evidence="10" type="ORF">SmJEL517_g04716</name>
</gene>
<evidence type="ECO:0000256" key="4">
    <source>
        <dbReference type="ARBA" id="ARBA00022982"/>
    </source>
</evidence>
<evidence type="ECO:0000259" key="9">
    <source>
        <dbReference type="PROSITE" id="PS50939"/>
    </source>
</evidence>
<keyword evidence="2" id="KW-0813">Transport</keyword>
<reference evidence="10 11" key="1">
    <citation type="journal article" date="2019" name="Sci. Rep.">
        <title>Comparative genomics of chytrid fungi reveal insights into the obligate biotrophic and pathogenic lifestyle of Synchytrium endobioticum.</title>
        <authorList>
            <person name="van de Vossenberg B.T.L.H."/>
            <person name="Warris S."/>
            <person name="Nguyen H.D.T."/>
            <person name="van Gent-Pelzer M.P.E."/>
            <person name="Joly D.L."/>
            <person name="van de Geest H.C."/>
            <person name="Bonants P.J.M."/>
            <person name="Smith D.S."/>
            <person name="Levesque C.A."/>
            <person name="van der Lee T.A.J."/>
        </authorList>
    </citation>
    <scope>NUCLEOTIDE SEQUENCE [LARGE SCALE GENOMIC DNA]</scope>
    <source>
        <strain evidence="10 11">JEL517</strain>
    </source>
</reference>
<organism evidence="10 11">
    <name type="scientific">Synchytrium microbalum</name>
    <dbReference type="NCBI Taxonomy" id="1806994"/>
    <lineage>
        <taxon>Eukaryota</taxon>
        <taxon>Fungi</taxon>
        <taxon>Fungi incertae sedis</taxon>
        <taxon>Chytridiomycota</taxon>
        <taxon>Chytridiomycota incertae sedis</taxon>
        <taxon>Chytridiomycetes</taxon>
        <taxon>Synchytriales</taxon>
        <taxon>Synchytriaceae</taxon>
        <taxon>Synchytrium</taxon>
    </lineage>
</organism>
<dbReference type="InterPro" id="IPR006593">
    <property type="entry name" value="Cyt_b561/ferric_Rdtase_TM"/>
</dbReference>
<evidence type="ECO:0000256" key="3">
    <source>
        <dbReference type="ARBA" id="ARBA00022692"/>
    </source>
</evidence>
<evidence type="ECO:0000256" key="1">
    <source>
        <dbReference type="ARBA" id="ARBA00004370"/>
    </source>
</evidence>
<keyword evidence="6 8" id="KW-0472">Membrane</keyword>
<keyword evidence="5 8" id="KW-1133">Transmembrane helix</keyword>
<dbReference type="CDD" id="cd08760">
    <property type="entry name" value="Cyt_b561_FRRS1_like"/>
    <property type="match status" value="1"/>
</dbReference>
<evidence type="ECO:0000256" key="7">
    <source>
        <dbReference type="SAM" id="MobiDB-lite"/>
    </source>
</evidence>
<keyword evidence="11" id="KW-1185">Reference proteome</keyword>
<dbReference type="AlphaFoldDB" id="A0A507C239"/>
<dbReference type="Proteomes" id="UP000319731">
    <property type="component" value="Unassembled WGS sequence"/>
</dbReference>
<dbReference type="STRING" id="1806994.A0A507C239"/>
<feature type="transmembrane region" description="Helical" evidence="8">
    <location>
        <begin position="170"/>
        <end position="195"/>
    </location>
</feature>
<keyword evidence="4" id="KW-0249">Electron transport</keyword>
<feature type="compositionally biased region" description="Low complexity" evidence="7">
    <location>
        <begin position="409"/>
        <end position="435"/>
    </location>
</feature>
<feature type="region of interest" description="Disordered" evidence="7">
    <location>
        <begin position="384"/>
        <end position="444"/>
    </location>
</feature>
<evidence type="ECO:0000256" key="2">
    <source>
        <dbReference type="ARBA" id="ARBA00022448"/>
    </source>
</evidence>
<dbReference type="SUPFAM" id="SSF49344">
    <property type="entry name" value="CBD9-like"/>
    <property type="match status" value="1"/>
</dbReference>
<feature type="region of interest" description="Disordered" evidence="7">
    <location>
        <begin position="115"/>
        <end position="156"/>
    </location>
</feature>
<feature type="transmembrane region" description="Helical" evidence="8">
    <location>
        <begin position="207"/>
        <end position="229"/>
    </location>
</feature>
<feature type="transmembrane region" description="Helical" evidence="8">
    <location>
        <begin position="314"/>
        <end position="334"/>
    </location>
</feature>
<feature type="compositionally biased region" description="Low complexity" evidence="7">
    <location>
        <begin position="118"/>
        <end position="156"/>
    </location>
</feature>
<evidence type="ECO:0000256" key="6">
    <source>
        <dbReference type="ARBA" id="ARBA00023136"/>
    </source>
</evidence>
<dbReference type="EMBL" id="QEAO01000034">
    <property type="protein sequence ID" value="TPX32154.1"/>
    <property type="molecule type" value="Genomic_DNA"/>
</dbReference>
<dbReference type="PROSITE" id="PS50939">
    <property type="entry name" value="CYTOCHROME_B561"/>
    <property type="match status" value="1"/>
</dbReference>
<dbReference type="OrthoDB" id="19261at2759"/>
<dbReference type="PANTHER" id="PTHR47797:SF3">
    <property type="entry name" value="CYTOCHROME B561 DOMAIN-CONTAINING PROTEIN"/>
    <property type="match status" value="1"/>
</dbReference>
<feature type="transmembrane region" description="Helical" evidence="8">
    <location>
        <begin position="281"/>
        <end position="302"/>
    </location>
</feature>
<dbReference type="Pfam" id="PF16010">
    <property type="entry name" value="CDH-cyt"/>
    <property type="match status" value="1"/>
</dbReference>
<evidence type="ECO:0000313" key="10">
    <source>
        <dbReference type="EMBL" id="TPX32154.1"/>
    </source>
</evidence>
<dbReference type="Gene3D" id="2.60.40.1210">
    <property type="entry name" value="Cellobiose dehydrogenase, cytochrome domain"/>
    <property type="match status" value="1"/>
</dbReference>
<sequence>MSNADCLIIYPSSGSIGVSRRYSSGQNSPNPYVTQNVALLSNMSSISGSTVTAVFYRPKAAALTNEQSITGSQTWIWAYSASAVGSTSNTASISQHGRSDCGTFTTNFLLASANPPVTSTTTSSNGTTTATNSTSSSTGSTTSSGSGSSGTTVSVGGSSSSSDDMYQQLIVFHGILMFLAWAVLSPFAIIVSRYFKAVLGVWWFRIHYITLSVVIIFTFFSFALAYIGIGSTTSHFNYASQGIHTVLGLALVIAAPLQGILGMVINALFNPERKGIPKHDMAHWWIGRAIIIAAMIDIIFGLRLYQNRGYDVPLWMWVIVGLVLIGAFGTYLILQLTIGVEHHVGGEIGHEAVRPESPKDDTVRRPRLADAEQPGYTRQQIHVQHSQGLYGQQEPQGYKSYSGQPGTLSSPQKSIPRPQQQQQSISRSQGQSLSRYDARYYAQD</sequence>
<dbReference type="Gene3D" id="1.20.120.1770">
    <property type="match status" value="1"/>
</dbReference>
<protein>
    <recommendedName>
        <fullName evidence="9">Cytochrome b561 domain-containing protein</fullName>
    </recommendedName>
</protein>
<dbReference type="RefSeq" id="XP_031023416.1">
    <property type="nucleotide sequence ID" value="XM_031170644.1"/>
</dbReference>
<feature type="transmembrane region" description="Helical" evidence="8">
    <location>
        <begin position="249"/>
        <end position="269"/>
    </location>
</feature>
<dbReference type="GeneID" id="42005941"/>
<evidence type="ECO:0000256" key="5">
    <source>
        <dbReference type="ARBA" id="ARBA00022989"/>
    </source>
</evidence>
<keyword evidence="3 8" id="KW-0812">Transmembrane</keyword>
<evidence type="ECO:0000313" key="11">
    <source>
        <dbReference type="Proteomes" id="UP000319731"/>
    </source>
</evidence>
<name>A0A507C239_9FUNG</name>
<comment type="subcellular location">
    <subcellularLocation>
        <location evidence="1">Membrane</location>
    </subcellularLocation>
</comment>
<accession>A0A507C239</accession>
<dbReference type="PANTHER" id="PTHR47797">
    <property type="entry name" value="DEHYDROGENASE, PUTATIVE (AFU_ORTHOLOGUE AFUA_8G05805)-RELATED"/>
    <property type="match status" value="1"/>
</dbReference>
<feature type="compositionally biased region" description="Polar residues" evidence="7">
    <location>
        <begin position="384"/>
        <end position="408"/>
    </location>
</feature>
<dbReference type="SMART" id="SM00665">
    <property type="entry name" value="B561"/>
    <property type="match status" value="1"/>
</dbReference>
<proteinExistence type="predicted"/>
<evidence type="ECO:0000256" key="8">
    <source>
        <dbReference type="SAM" id="Phobius"/>
    </source>
</evidence>
<dbReference type="InterPro" id="IPR015920">
    <property type="entry name" value="Cellobiose_DH-like_cyt"/>
</dbReference>
<comment type="caution">
    <text evidence="10">The sequence shown here is derived from an EMBL/GenBank/DDBJ whole genome shotgun (WGS) entry which is preliminary data.</text>
</comment>
<feature type="domain" description="Cytochrome b561" evidence="9">
    <location>
        <begin position="134"/>
        <end position="337"/>
    </location>
</feature>